<gene>
    <name evidence="1" type="ORF">KP509_28G006900</name>
</gene>
<protein>
    <recommendedName>
        <fullName evidence="3">Copia protein</fullName>
    </recommendedName>
</protein>
<keyword evidence="2" id="KW-1185">Reference proteome</keyword>
<evidence type="ECO:0000313" key="1">
    <source>
        <dbReference type="EMBL" id="KAH7292992.1"/>
    </source>
</evidence>
<organism evidence="1 2">
    <name type="scientific">Ceratopteris richardii</name>
    <name type="common">Triangle waterfern</name>
    <dbReference type="NCBI Taxonomy" id="49495"/>
    <lineage>
        <taxon>Eukaryota</taxon>
        <taxon>Viridiplantae</taxon>
        <taxon>Streptophyta</taxon>
        <taxon>Embryophyta</taxon>
        <taxon>Tracheophyta</taxon>
        <taxon>Polypodiopsida</taxon>
        <taxon>Polypodiidae</taxon>
        <taxon>Polypodiales</taxon>
        <taxon>Pteridineae</taxon>
        <taxon>Pteridaceae</taxon>
        <taxon>Parkerioideae</taxon>
        <taxon>Ceratopteris</taxon>
    </lineage>
</organism>
<dbReference type="PANTHER" id="PTHR11439:SF467">
    <property type="entry name" value="INTEGRASE CATALYTIC DOMAIN-CONTAINING PROTEIN"/>
    <property type="match status" value="1"/>
</dbReference>
<dbReference type="PANTHER" id="PTHR11439">
    <property type="entry name" value="GAG-POL-RELATED RETROTRANSPOSON"/>
    <property type="match status" value="1"/>
</dbReference>
<reference evidence="1" key="1">
    <citation type="submission" date="2021-08" db="EMBL/GenBank/DDBJ databases">
        <title>WGS assembly of Ceratopteris richardii.</title>
        <authorList>
            <person name="Marchant D.B."/>
            <person name="Chen G."/>
            <person name="Jenkins J."/>
            <person name="Shu S."/>
            <person name="Leebens-Mack J."/>
            <person name="Grimwood J."/>
            <person name="Schmutz J."/>
            <person name="Soltis P."/>
            <person name="Soltis D."/>
            <person name="Chen Z.-H."/>
        </authorList>
    </citation>
    <scope>NUCLEOTIDE SEQUENCE</scope>
    <source>
        <strain evidence="1">Whitten #5841</strain>
        <tissue evidence="1">Leaf</tissue>
    </source>
</reference>
<dbReference type="CDD" id="cd09272">
    <property type="entry name" value="RNase_HI_RT_Ty1"/>
    <property type="match status" value="1"/>
</dbReference>
<dbReference type="Proteomes" id="UP000825935">
    <property type="component" value="Chromosome 28"/>
</dbReference>
<proteinExistence type="predicted"/>
<evidence type="ECO:0008006" key="3">
    <source>
        <dbReference type="Google" id="ProtNLM"/>
    </source>
</evidence>
<accession>A0A8T2R9A4</accession>
<name>A0A8T2R9A4_CERRI</name>
<dbReference type="AlphaFoldDB" id="A0A8T2R9A4"/>
<dbReference type="EMBL" id="CM035433">
    <property type="protein sequence ID" value="KAH7292992.1"/>
    <property type="molecule type" value="Genomic_DNA"/>
</dbReference>
<evidence type="ECO:0000313" key="2">
    <source>
        <dbReference type="Proteomes" id="UP000825935"/>
    </source>
</evidence>
<dbReference type="OrthoDB" id="1645289at2759"/>
<comment type="caution">
    <text evidence="1">The sequence shown here is derived from an EMBL/GenBank/DDBJ whole genome shotgun (WGS) entry which is preliminary data.</text>
</comment>
<sequence>MHNPWPLHVMYLKRLLHYLKHTSDLSLTYKYNPSNFCLLGYSHADWGGDPSTFQSTSGYLFLLADGAVSWQSKKQTRVTLSFTEAEYSSMTLAIKEGICLNTFLKGSTLLIPPPISLYCDNQSAILLAQNVKHSEKTKNIAIKLQFIRELVQEGSIKLIHVQTEQEWADFLTKSVPKAKHLESCTHTGLRSLQSSSSI</sequence>